<dbReference type="GO" id="GO:0016887">
    <property type="term" value="F:ATP hydrolysis activity"/>
    <property type="evidence" value="ECO:0007669"/>
    <property type="project" value="TreeGrafter"/>
</dbReference>
<dbReference type="AlphaFoldDB" id="A0A7T4UNP6"/>
<dbReference type="PANTHER" id="PTHR43384:SF4">
    <property type="entry name" value="CELLULOSE BIOSYNTHESIS PROTEIN BCSQ-RELATED"/>
    <property type="match status" value="1"/>
</dbReference>
<dbReference type="PIRSF" id="PIRSF003092">
    <property type="entry name" value="MinD"/>
    <property type="match status" value="1"/>
</dbReference>
<evidence type="ECO:0000313" key="5">
    <source>
        <dbReference type="EMBL" id="QQD16792.1"/>
    </source>
</evidence>
<dbReference type="GO" id="GO:0009898">
    <property type="term" value="C:cytoplasmic side of plasma membrane"/>
    <property type="evidence" value="ECO:0007669"/>
    <property type="project" value="TreeGrafter"/>
</dbReference>
<keyword evidence="6" id="KW-1185">Reference proteome</keyword>
<dbReference type="Pfam" id="PF01656">
    <property type="entry name" value="CbiA"/>
    <property type="match status" value="1"/>
</dbReference>
<dbReference type="Proteomes" id="UP000596063">
    <property type="component" value="Chromosome"/>
</dbReference>
<dbReference type="InterPro" id="IPR050625">
    <property type="entry name" value="ParA/MinD_ATPase"/>
</dbReference>
<gene>
    <name evidence="5" type="ORF">I6N98_10355</name>
</gene>
<evidence type="ECO:0000256" key="2">
    <source>
        <dbReference type="ARBA" id="ARBA00022840"/>
    </source>
</evidence>
<name>A0A7T4UNP6_9GAMM</name>
<keyword evidence="1 3" id="KW-0547">Nucleotide-binding</keyword>
<dbReference type="GO" id="GO:0051782">
    <property type="term" value="P:negative regulation of cell division"/>
    <property type="evidence" value="ECO:0007669"/>
    <property type="project" value="TreeGrafter"/>
</dbReference>
<feature type="domain" description="CobQ/CobB/MinD/ParA nucleotide binding" evidence="4">
    <location>
        <begin position="8"/>
        <end position="225"/>
    </location>
</feature>
<organism evidence="5 6">
    <name type="scientific">Spongiibacter nanhainus</name>
    <dbReference type="NCBI Taxonomy" id="2794344"/>
    <lineage>
        <taxon>Bacteria</taxon>
        <taxon>Pseudomonadati</taxon>
        <taxon>Pseudomonadota</taxon>
        <taxon>Gammaproteobacteria</taxon>
        <taxon>Cellvibrionales</taxon>
        <taxon>Spongiibacteraceae</taxon>
        <taxon>Spongiibacter</taxon>
    </lineage>
</organism>
<dbReference type="InterPro" id="IPR025501">
    <property type="entry name" value="MinD_FleN"/>
</dbReference>
<dbReference type="KEGG" id="snan:I6N98_10355"/>
<evidence type="ECO:0000256" key="1">
    <source>
        <dbReference type="ARBA" id="ARBA00022741"/>
    </source>
</evidence>
<dbReference type="GO" id="GO:0005524">
    <property type="term" value="F:ATP binding"/>
    <property type="evidence" value="ECO:0007669"/>
    <property type="project" value="UniProtKB-KW"/>
</dbReference>
<evidence type="ECO:0000259" key="4">
    <source>
        <dbReference type="Pfam" id="PF01656"/>
    </source>
</evidence>
<dbReference type="InterPro" id="IPR002586">
    <property type="entry name" value="CobQ/CobB/MinD/ParA_Nub-bd_dom"/>
</dbReference>
<evidence type="ECO:0000313" key="6">
    <source>
        <dbReference type="Proteomes" id="UP000596063"/>
    </source>
</evidence>
<evidence type="ECO:0000256" key="3">
    <source>
        <dbReference type="PIRSR" id="PIRSR003092-1"/>
    </source>
</evidence>
<accession>A0A7T4UNP6</accession>
<dbReference type="RefSeq" id="WP_198568294.1">
    <property type="nucleotide sequence ID" value="NZ_CP066167.1"/>
</dbReference>
<dbReference type="InterPro" id="IPR027417">
    <property type="entry name" value="P-loop_NTPase"/>
</dbReference>
<dbReference type="EMBL" id="CP066167">
    <property type="protein sequence ID" value="QQD16792.1"/>
    <property type="molecule type" value="Genomic_DNA"/>
</dbReference>
<dbReference type="Gene3D" id="3.40.50.300">
    <property type="entry name" value="P-loop containing nucleotide triphosphate hydrolases"/>
    <property type="match status" value="1"/>
</dbReference>
<sequence>MSRTVQVVAVTGGKGGVGKTTLAVNTAIALAETGQRVAILDADFGLANVDVMLDLPPGATIEDVLEGRAELRDIVRLGPAGVRVIPGASGTRRLTKLSELEHSSLVSAFDAIADQLDILLVDTAAGIGDQVVNFANASREVLVVLCNDPSSFADAYALIKVLWRDFGRQRFRVVANMVASEQEGRDLVDKLDAVCQQFLPVSLLYAGTVPMDDALREAVRQQQPVLLQSPGSASALAIRKLAETLATWPVATRSRGQLEFFVDQLLAG</sequence>
<reference evidence="5 6" key="1">
    <citation type="submission" date="2020-12" db="EMBL/GenBank/DDBJ databases">
        <authorList>
            <person name="Shan Y."/>
        </authorList>
    </citation>
    <scope>NUCLEOTIDE SEQUENCE [LARGE SCALE GENOMIC DNA]</scope>
    <source>
        <strain evidence="6">csc3.9</strain>
    </source>
</reference>
<proteinExistence type="predicted"/>
<dbReference type="SUPFAM" id="SSF52540">
    <property type="entry name" value="P-loop containing nucleoside triphosphate hydrolases"/>
    <property type="match status" value="1"/>
</dbReference>
<protein>
    <submittedName>
        <fullName evidence="5">P-loop NTPase</fullName>
    </submittedName>
</protein>
<dbReference type="GO" id="GO:0005829">
    <property type="term" value="C:cytosol"/>
    <property type="evidence" value="ECO:0007669"/>
    <property type="project" value="TreeGrafter"/>
</dbReference>
<keyword evidence="2 3" id="KW-0067">ATP-binding</keyword>
<feature type="binding site" evidence="3">
    <location>
        <begin position="14"/>
        <end position="21"/>
    </location>
    <ligand>
        <name>ATP</name>
        <dbReference type="ChEBI" id="CHEBI:30616"/>
    </ligand>
</feature>
<dbReference type="PANTHER" id="PTHR43384">
    <property type="entry name" value="SEPTUM SITE-DETERMINING PROTEIN MIND HOMOLOG, CHLOROPLASTIC-RELATED"/>
    <property type="match status" value="1"/>
</dbReference>